<evidence type="ECO:0008006" key="9">
    <source>
        <dbReference type="Google" id="ProtNLM"/>
    </source>
</evidence>
<dbReference type="InterPro" id="IPR035808">
    <property type="entry name" value="Ribosomal_uL30_euk_arc"/>
</dbReference>
<dbReference type="Gene3D" id="3.30.1390.20">
    <property type="entry name" value="Ribosomal protein L30, ferredoxin-like fold domain"/>
    <property type="match status" value="2"/>
</dbReference>
<keyword evidence="3" id="KW-0687">Ribonucleoprotein</keyword>
<keyword evidence="2" id="KW-0689">Ribosomal protein</keyword>
<evidence type="ECO:0000256" key="1">
    <source>
        <dbReference type="ARBA" id="ARBA00007594"/>
    </source>
</evidence>
<dbReference type="InterPro" id="IPR016082">
    <property type="entry name" value="Ribosomal_uL30_ferredoxin-like"/>
</dbReference>
<dbReference type="InterPro" id="IPR005998">
    <property type="entry name" value="Ribosomal_uL30_euk"/>
</dbReference>
<evidence type="ECO:0000313" key="8">
    <source>
        <dbReference type="Proteomes" id="UP001491310"/>
    </source>
</evidence>
<dbReference type="EMBL" id="JALJOT010000012">
    <property type="protein sequence ID" value="KAK9905010.1"/>
    <property type="molecule type" value="Genomic_DNA"/>
</dbReference>
<dbReference type="PANTHER" id="PTHR11524">
    <property type="entry name" value="60S RIBOSOMAL PROTEIN L7"/>
    <property type="match status" value="1"/>
</dbReference>
<gene>
    <name evidence="7" type="ORF">WJX75_007664</name>
</gene>
<evidence type="ECO:0000256" key="3">
    <source>
        <dbReference type="ARBA" id="ARBA00023274"/>
    </source>
</evidence>
<name>A0ABR2YGT4_9CHLO</name>
<accession>A0ABR2YGT4</accession>
<dbReference type="NCBIfam" id="TIGR01310">
    <property type="entry name" value="uL30_euk"/>
    <property type="match status" value="1"/>
</dbReference>
<dbReference type="SUPFAM" id="SSF55129">
    <property type="entry name" value="Ribosomal protein L30p/L7e"/>
    <property type="match status" value="1"/>
</dbReference>
<dbReference type="Pfam" id="PF00327">
    <property type="entry name" value="Ribosomal_L30"/>
    <property type="match status" value="1"/>
</dbReference>
<evidence type="ECO:0000259" key="6">
    <source>
        <dbReference type="Pfam" id="PF08079"/>
    </source>
</evidence>
<feature type="region of interest" description="Disordered" evidence="4">
    <location>
        <begin position="1"/>
        <end position="44"/>
    </location>
</feature>
<feature type="domain" description="Large ribosomal subunit protein uL30-like ferredoxin-like fold" evidence="5">
    <location>
        <begin position="90"/>
        <end position="140"/>
    </location>
</feature>
<evidence type="ECO:0000256" key="2">
    <source>
        <dbReference type="ARBA" id="ARBA00022980"/>
    </source>
</evidence>
<dbReference type="CDD" id="cd01657">
    <property type="entry name" value="Ribosomal_L7_archeal_euk"/>
    <property type="match status" value="1"/>
</dbReference>
<reference evidence="7 8" key="1">
    <citation type="journal article" date="2024" name="Nat. Commun.">
        <title>Phylogenomics reveals the evolutionary origins of lichenization in chlorophyte algae.</title>
        <authorList>
            <person name="Puginier C."/>
            <person name="Libourel C."/>
            <person name="Otte J."/>
            <person name="Skaloud P."/>
            <person name="Haon M."/>
            <person name="Grisel S."/>
            <person name="Petersen M."/>
            <person name="Berrin J.G."/>
            <person name="Delaux P.M."/>
            <person name="Dal Grande F."/>
            <person name="Keller J."/>
        </authorList>
    </citation>
    <scope>NUCLEOTIDE SEQUENCE [LARGE SCALE GENOMIC DNA]</scope>
    <source>
        <strain evidence="7 8">SAG 216-7</strain>
    </source>
</reference>
<dbReference type="InterPro" id="IPR036919">
    <property type="entry name" value="Ribo_uL30_ferredoxin-like_sf"/>
</dbReference>
<dbReference type="PROSITE" id="PS00634">
    <property type="entry name" value="RIBOSOMAL_L30"/>
    <property type="match status" value="1"/>
</dbReference>
<dbReference type="InterPro" id="IPR012988">
    <property type="entry name" value="Ribosomal_uL30_N_euk"/>
</dbReference>
<dbReference type="Proteomes" id="UP001491310">
    <property type="component" value="Unassembled WGS sequence"/>
</dbReference>
<evidence type="ECO:0000313" key="7">
    <source>
        <dbReference type="EMBL" id="KAK9905010.1"/>
    </source>
</evidence>
<dbReference type="Pfam" id="PF08079">
    <property type="entry name" value="Ribosomal_L30_N"/>
    <property type="match status" value="1"/>
</dbReference>
<evidence type="ECO:0000259" key="5">
    <source>
        <dbReference type="Pfam" id="PF00327"/>
    </source>
</evidence>
<evidence type="ECO:0000256" key="4">
    <source>
        <dbReference type="SAM" id="MobiDB-lite"/>
    </source>
</evidence>
<feature type="domain" description="Large ribosomal subunit protein uL30 N-terminal eukaryotes" evidence="6">
    <location>
        <begin position="14"/>
        <end position="85"/>
    </location>
</feature>
<organism evidence="7 8">
    <name type="scientific">Coccomyxa subellipsoidea</name>
    <dbReference type="NCBI Taxonomy" id="248742"/>
    <lineage>
        <taxon>Eukaryota</taxon>
        <taxon>Viridiplantae</taxon>
        <taxon>Chlorophyta</taxon>
        <taxon>core chlorophytes</taxon>
        <taxon>Trebouxiophyceae</taxon>
        <taxon>Trebouxiophyceae incertae sedis</taxon>
        <taxon>Coccomyxaceae</taxon>
        <taxon>Coccomyxa</taxon>
    </lineage>
</organism>
<protein>
    <recommendedName>
        <fullName evidence="9">60S ribosomal protein L7</fullName>
    </recommendedName>
</protein>
<keyword evidence="8" id="KW-1185">Reference proteome</keyword>
<comment type="similarity">
    <text evidence="1">Belongs to the universal ribosomal protein uL30 family.</text>
</comment>
<comment type="caution">
    <text evidence="7">The sequence shown here is derived from an EMBL/GenBank/DDBJ whole genome shotgun (WGS) entry which is preliminary data.</text>
</comment>
<dbReference type="InterPro" id="IPR018038">
    <property type="entry name" value="Ribosomal_uL30_CS"/>
</dbReference>
<sequence>MVKKPATAKPAGTVPESVLKKRKRDEDWAAKKAANAGELKKKSREQRKEIFKRAENYVKEYRDQEKDLIRLKREAKAKGGFYVEPEAKVAFVVRIRGINDMHPKTRKILQLLRLRQIHNGIFIRMNKATINMLRRVEPYITWGYPNLKTVKELIYKRGYGKVNKSRIPLTDNSIIESVLGKHNIICIEDLVHEIYTSGPAFKQASNFLWPFKLSSARGGLAKKRLHYIEGGQHGNREDYINNLVRVMN</sequence>
<proteinExistence type="inferred from homology"/>
<dbReference type="PANTHER" id="PTHR11524:SF16">
    <property type="entry name" value="LARGE RIBOSOMAL SUBUNIT PROTEIN UL30"/>
    <property type="match status" value="1"/>
</dbReference>
<dbReference type="InterPro" id="IPR039699">
    <property type="entry name" value="Ribosomal_uL30"/>
</dbReference>